<dbReference type="SUPFAM" id="SSF56219">
    <property type="entry name" value="DNase I-like"/>
    <property type="match status" value="1"/>
</dbReference>
<reference evidence="2" key="3">
    <citation type="journal article" date="2018" name="Mol. Plant Microbe Interact.">
        <title>Genome sequence resources for the wheat stripe rust pathogen (Puccinia striiformis f. sp. tritici) and the barley stripe rust pathogen (Puccinia striiformis f. sp. hordei).</title>
        <authorList>
            <person name="Xia C."/>
            <person name="Wang M."/>
            <person name="Yin C."/>
            <person name="Cornejo O.E."/>
            <person name="Hulbert S.H."/>
            <person name="Chen X."/>
        </authorList>
    </citation>
    <scope>NUCLEOTIDE SEQUENCE [LARGE SCALE GENOMIC DNA]</scope>
    <source>
        <strain evidence="2">93TX-2</strain>
    </source>
</reference>
<dbReference type="OrthoDB" id="62798at2759"/>
<gene>
    <name evidence="1" type="ORF">PSHT_13318</name>
</gene>
<dbReference type="GO" id="GO:0004439">
    <property type="term" value="F:phosphatidylinositol-4,5-bisphosphate 5-phosphatase activity"/>
    <property type="evidence" value="ECO:0007669"/>
    <property type="project" value="TreeGrafter"/>
</dbReference>
<dbReference type="Pfam" id="PF22669">
    <property type="entry name" value="Exo_endo_phos2"/>
    <property type="match status" value="1"/>
</dbReference>
<dbReference type="EMBL" id="PKSM01000262">
    <property type="protein sequence ID" value="POV99938.1"/>
    <property type="molecule type" value="Genomic_DNA"/>
</dbReference>
<comment type="caution">
    <text evidence="1">The sequence shown here is derived from an EMBL/GenBank/DDBJ whole genome shotgun (WGS) entry which is preliminary data.</text>
</comment>
<dbReference type="InterPro" id="IPR000300">
    <property type="entry name" value="IPPc"/>
</dbReference>
<dbReference type="Proteomes" id="UP000238274">
    <property type="component" value="Unassembled WGS sequence"/>
</dbReference>
<proteinExistence type="predicted"/>
<evidence type="ECO:0000313" key="1">
    <source>
        <dbReference type="EMBL" id="POV99938.1"/>
    </source>
</evidence>
<sequence length="88" mass="9771">MDIQSVRTSEVSCGFFNLMNNKGIVGVRVTIRRSDASQGKGSNIEEVLTFVNAHLAANNSGIPDRNRDYQSIVKPLLFETINGERIIF</sequence>
<dbReference type="PANTHER" id="PTHR11200:SF286">
    <property type="entry name" value="5-PHOSPHATASE, PUTATIVE (AFU_ORTHOLOGUE AFUA_5G07600)-RELATED"/>
    <property type="match status" value="1"/>
</dbReference>
<protein>
    <submittedName>
        <fullName evidence="1">Uncharacterized protein</fullName>
    </submittedName>
</protein>
<dbReference type="InterPro" id="IPR036691">
    <property type="entry name" value="Endo/exonu/phosph_ase_sf"/>
</dbReference>
<reference evidence="2" key="2">
    <citation type="journal article" date="2018" name="BMC Genomics">
        <title>Genomic insights into host adaptation between the wheat stripe rust pathogen (Puccinia striiformis f. sp. tritici) and the barley stripe rust pathogen (Puccinia striiformis f. sp. hordei).</title>
        <authorList>
            <person name="Xia C."/>
            <person name="Wang M."/>
            <person name="Yin C."/>
            <person name="Cornejo O.E."/>
            <person name="Hulbert S.H."/>
            <person name="Chen X."/>
        </authorList>
    </citation>
    <scope>NUCLEOTIDE SEQUENCE [LARGE SCALE GENOMIC DNA]</scope>
    <source>
        <strain evidence="2">93TX-2</strain>
    </source>
</reference>
<organism evidence="1 2">
    <name type="scientific">Puccinia striiformis</name>
    <dbReference type="NCBI Taxonomy" id="27350"/>
    <lineage>
        <taxon>Eukaryota</taxon>
        <taxon>Fungi</taxon>
        <taxon>Dikarya</taxon>
        <taxon>Basidiomycota</taxon>
        <taxon>Pucciniomycotina</taxon>
        <taxon>Pucciniomycetes</taxon>
        <taxon>Pucciniales</taxon>
        <taxon>Pucciniaceae</taxon>
        <taxon>Puccinia</taxon>
    </lineage>
</organism>
<dbReference type="VEuPathDB" id="FungiDB:PSTT_10109"/>
<dbReference type="Gene3D" id="3.60.10.10">
    <property type="entry name" value="Endonuclease/exonuclease/phosphatase"/>
    <property type="match status" value="1"/>
</dbReference>
<evidence type="ECO:0000313" key="2">
    <source>
        <dbReference type="Proteomes" id="UP000238274"/>
    </source>
</evidence>
<dbReference type="PANTHER" id="PTHR11200">
    <property type="entry name" value="INOSITOL 5-PHOSPHATASE"/>
    <property type="match status" value="1"/>
</dbReference>
<reference evidence="1 2" key="1">
    <citation type="submission" date="2017-12" db="EMBL/GenBank/DDBJ databases">
        <title>Gene loss provides genomic basis for host adaptation in cereal stripe rust fungi.</title>
        <authorList>
            <person name="Xia C."/>
        </authorList>
    </citation>
    <scope>NUCLEOTIDE SEQUENCE [LARGE SCALE GENOMIC DNA]</scope>
    <source>
        <strain evidence="1 2">93TX-2</strain>
    </source>
</reference>
<dbReference type="GO" id="GO:0046856">
    <property type="term" value="P:phosphatidylinositol dephosphorylation"/>
    <property type="evidence" value="ECO:0007669"/>
    <property type="project" value="InterPro"/>
</dbReference>
<dbReference type="VEuPathDB" id="FungiDB:PSHT_13318"/>
<keyword evidence="2" id="KW-1185">Reference proteome</keyword>
<accession>A0A2S4URL7</accession>
<dbReference type="InterPro" id="IPR046985">
    <property type="entry name" value="IP5"/>
</dbReference>
<name>A0A2S4URL7_9BASI</name>